<sequence length="281" mass="30883">MAGERISFMPQDTVIPIDGLTFLVPARTFRIEGTLLKGGYFSLATEFALRLLRDVGEMPPAEIGRFFGFSERETRALVQELLLDGYIVLSSDRVRLSQRGEDSFNPATGELSMLKIEPFGETLSLDLISFAPARTGGARMPWLSDIEIPDKPKAAAATEAGRDGFRSNFGEWRERRFKGTDASTARLQTIDEVTPLGRALVPVTVPVSYVPSIGEQIEPDFSRLRDRGRRGSREKLVDALSNVMRGITAPGDHLAAADVTAEWDREVLKSPSTATGVRIPT</sequence>
<keyword evidence="2" id="KW-1185">Reference proteome</keyword>
<dbReference type="AlphaFoldDB" id="A0A562NX89"/>
<accession>A0A562NX89</accession>
<organism evidence="1 2">
    <name type="scientific">Mesorhizobium tianshanense</name>
    <dbReference type="NCBI Taxonomy" id="39844"/>
    <lineage>
        <taxon>Bacteria</taxon>
        <taxon>Pseudomonadati</taxon>
        <taxon>Pseudomonadota</taxon>
        <taxon>Alphaproteobacteria</taxon>
        <taxon>Hyphomicrobiales</taxon>
        <taxon>Phyllobacteriaceae</taxon>
        <taxon>Mesorhizobium</taxon>
    </lineage>
</organism>
<name>A0A562NX89_9HYPH</name>
<dbReference type="OrthoDB" id="8264883at2"/>
<proteinExistence type="predicted"/>
<reference evidence="1 2" key="1">
    <citation type="journal article" date="2015" name="Stand. Genomic Sci.">
        <title>Genomic Encyclopedia of Bacterial and Archaeal Type Strains, Phase III: the genomes of soil and plant-associated and newly described type strains.</title>
        <authorList>
            <person name="Whitman W.B."/>
            <person name="Woyke T."/>
            <person name="Klenk H.P."/>
            <person name="Zhou Y."/>
            <person name="Lilburn T.G."/>
            <person name="Beck B.J."/>
            <person name="De Vos P."/>
            <person name="Vandamme P."/>
            <person name="Eisen J.A."/>
            <person name="Garrity G."/>
            <person name="Hugenholtz P."/>
            <person name="Kyrpides N.C."/>
        </authorList>
    </citation>
    <scope>NUCLEOTIDE SEQUENCE [LARGE SCALE GENOMIC DNA]</scope>
    <source>
        <strain evidence="1 2">CGMCC 1.2546</strain>
    </source>
</reference>
<evidence type="ECO:0000313" key="2">
    <source>
        <dbReference type="Proteomes" id="UP000317122"/>
    </source>
</evidence>
<dbReference type="Proteomes" id="UP000317122">
    <property type="component" value="Unassembled WGS sequence"/>
</dbReference>
<gene>
    <name evidence="1" type="ORF">IQ26_02854</name>
</gene>
<dbReference type="RefSeq" id="WP_145718188.1">
    <property type="nucleotide sequence ID" value="NZ_BSPF01000076.1"/>
</dbReference>
<comment type="caution">
    <text evidence="1">The sequence shown here is derived from an EMBL/GenBank/DDBJ whole genome shotgun (WGS) entry which is preliminary data.</text>
</comment>
<protein>
    <submittedName>
        <fullName evidence="1">Uncharacterized protein</fullName>
    </submittedName>
</protein>
<dbReference type="EMBL" id="VLKT01000015">
    <property type="protein sequence ID" value="TWI36713.1"/>
    <property type="molecule type" value="Genomic_DNA"/>
</dbReference>
<evidence type="ECO:0000313" key="1">
    <source>
        <dbReference type="EMBL" id="TWI36713.1"/>
    </source>
</evidence>